<protein>
    <submittedName>
        <fullName evidence="1">Uncharacterized protein</fullName>
    </submittedName>
</protein>
<dbReference type="AlphaFoldDB" id="A0A8T0QMR6"/>
<gene>
    <name evidence="1" type="ORF">PVAP13_7KG143055</name>
</gene>
<sequence length="45" mass="4829">MINPAYSWIIPPDSLEKSITASSNLSKICCAGTGNLCNFQKPPCN</sequence>
<dbReference type="Proteomes" id="UP000823388">
    <property type="component" value="Chromosome 7K"/>
</dbReference>
<comment type="caution">
    <text evidence="1">The sequence shown here is derived from an EMBL/GenBank/DDBJ whole genome shotgun (WGS) entry which is preliminary data.</text>
</comment>
<proteinExistence type="predicted"/>
<evidence type="ECO:0000313" key="2">
    <source>
        <dbReference type="Proteomes" id="UP000823388"/>
    </source>
</evidence>
<reference evidence="1" key="1">
    <citation type="submission" date="2020-05" db="EMBL/GenBank/DDBJ databases">
        <title>WGS assembly of Panicum virgatum.</title>
        <authorList>
            <person name="Lovell J.T."/>
            <person name="Jenkins J."/>
            <person name="Shu S."/>
            <person name="Juenger T.E."/>
            <person name="Schmutz J."/>
        </authorList>
    </citation>
    <scope>NUCLEOTIDE SEQUENCE</scope>
    <source>
        <strain evidence="1">AP13</strain>
    </source>
</reference>
<organism evidence="1 2">
    <name type="scientific">Panicum virgatum</name>
    <name type="common">Blackwell switchgrass</name>
    <dbReference type="NCBI Taxonomy" id="38727"/>
    <lineage>
        <taxon>Eukaryota</taxon>
        <taxon>Viridiplantae</taxon>
        <taxon>Streptophyta</taxon>
        <taxon>Embryophyta</taxon>
        <taxon>Tracheophyta</taxon>
        <taxon>Spermatophyta</taxon>
        <taxon>Magnoliopsida</taxon>
        <taxon>Liliopsida</taxon>
        <taxon>Poales</taxon>
        <taxon>Poaceae</taxon>
        <taxon>PACMAD clade</taxon>
        <taxon>Panicoideae</taxon>
        <taxon>Panicodae</taxon>
        <taxon>Paniceae</taxon>
        <taxon>Panicinae</taxon>
        <taxon>Panicum</taxon>
        <taxon>Panicum sect. Hiantes</taxon>
    </lineage>
</organism>
<keyword evidence="2" id="KW-1185">Reference proteome</keyword>
<dbReference type="EMBL" id="CM029049">
    <property type="protein sequence ID" value="KAG2572034.1"/>
    <property type="molecule type" value="Genomic_DNA"/>
</dbReference>
<evidence type="ECO:0000313" key="1">
    <source>
        <dbReference type="EMBL" id="KAG2572034.1"/>
    </source>
</evidence>
<accession>A0A8T0QMR6</accession>
<name>A0A8T0QMR6_PANVG</name>